<evidence type="ECO:0000256" key="4">
    <source>
        <dbReference type="ARBA" id="ARBA00022989"/>
    </source>
</evidence>
<keyword evidence="4 9" id="KW-1133">Transmembrane helix</keyword>
<evidence type="ECO:0000313" key="12">
    <source>
        <dbReference type="EMBL" id="ART80185.1"/>
    </source>
</evidence>
<dbReference type="PANTHER" id="PTHR32089:SF119">
    <property type="entry name" value="METHYL-ACCEPTING CHEMOTAXIS PROTEIN CTPL"/>
    <property type="match status" value="1"/>
</dbReference>
<feature type="domain" description="HAMP" evidence="11">
    <location>
        <begin position="224"/>
        <end position="278"/>
    </location>
</feature>
<organism evidence="12 13">
    <name type="scientific">Oceanisphaera avium</name>
    <dbReference type="NCBI Taxonomy" id="1903694"/>
    <lineage>
        <taxon>Bacteria</taxon>
        <taxon>Pseudomonadati</taxon>
        <taxon>Pseudomonadota</taxon>
        <taxon>Gammaproteobacteria</taxon>
        <taxon>Aeromonadales</taxon>
        <taxon>Aeromonadaceae</taxon>
        <taxon>Oceanisphaera</taxon>
    </lineage>
</organism>
<dbReference type="GO" id="GO:0007165">
    <property type="term" value="P:signal transduction"/>
    <property type="evidence" value="ECO:0007669"/>
    <property type="project" value="UniProtKB-KW"/>
</dbReference>
<dbReference type="GO" id="GO:0006935">
    <property type="term" value="P:chemotaxis"/>
    <property type="evidence" value="ECO:0007669"/>
    <property type="project" value="InterPro"/>
</dbReference>
<evidence type="ECO:0000256" key="5">
    <source>
        <dbReference type="ARBA" id="ARBA00023136"/>
    </source>
</evidence>
<keyword evidence="13" id="KW-1185">Reference proteome</keyword>
<feature type="domain" description="Methyl-accepting transducer" evidence="10">
    <location>
        <begin position="283"/>
        <end position="519"/>
    </location>
</feature>
<keyword evidence="3 9" id="KW-0812">Transmembrane</keyword>
<dbReference type="InterPro" id="IPR003660">
    <property type="entry name" value="HAMP_dom"/>
</dbReference>
<dbReference type="PROSITE" id="PS50111">
    <property type="entry name" value="CHEMOTAXIS_TRANSDUC_2"/>
    <property type="match status" value="1"/>
</dbReference>
<dbReference type="Proteomes" id="UP000243793">
    <property type="component" value="Chromosome"/>
</dbReference>
<keyword evidence="2" id="KW-1003">Cell membrane</keyword>
<sequence length="556" mass="60448">MHRFSIKQKILLLALVPLLLLAAVSTWINVQQSLHLNKLSGDSLYRSLYDARKQQLANYAELALSGIAPFINNKDYAGAKRHLRGLRFDEGSGYFFVYDQRGVQVMSADNPARENNNYLDSTSPDGRHLVKEYVALARQGGGYINYDWPKLDTQVNAPKLAHITPIPNTDWLLGVGFYIDDLQATLSELEQELATSVRQGLMSSIISAVILFLLIGGVALVLVRSIHSPLRQAVLTMQDIAQGDGDLTQRLNSNQGHELGSLAQAFNIFASQISSLVQSSRHSADALHTASSQLQHYMADTKHGISQQHHESDQLAAAMNQMAATAQEVASSAAQAAQAAQHAQEQVANAQQLLTGTVSVIEGLENQITHGVDIIQRLSQESEQIGSVLDVIRGIAEQTNLLALNAAIEAARAGEQGRGFAVVADEVRTLAGRTQASTDEINTMISRLQQGAQQAVNAIEQISHSSSQTVQEAHRIDVALQDVDGAVNTINMMNEQIASAAEQQTQVSESINLNMHHIVSIAQQTDEGATAASQVSQQVEEFATQLQQLVSRYRTE</sequence>
<dbReference type="RefSeq" id="WP_086964051.1">
    <property type="nucleotide sequence ID" value="NZ_CP021376.1"/>
</dbReference>
<proteinExistence type="inferred from homology"/>
<feature type="transmembrane region" description="Helical" evidence="9">
    <location>
        <begin position="201"/>
        <end position="223"/>
    </location>
</feature>
<evidence type="ECO:0000313" key="13">
    <source>
        <dbReference type="Proteomes" id="UP000243793"/>
    </source>
</evidence>
<dbReference type="FunFam" id="1.10.287.950:FF:000001">
    <property type="entry name" value="Methyl-accepting chemotaxis sensory transducer"/>
    <property type="match status" value="1"/>
</dbReference>
<dbReference type="OrthoDB" id="2489132at2"/>
<evidence type="ECO:0000259" key="10">
    <source>
        <dbReference type="PROSITE" id="PS50111"/>
    </source>
</evidence>
<evidence type="ECO:0000256" key="7">
    <source>
        <dbReference type="ARBA" id="ARBA00029447"/>
    </source>
</evidence>
<dbReference type="InterPro" id="IPR004089">
    <property type="entry name" value="MCPsignal_dom"/>
</dbReference>
<gene>
    <name evidence="12" type="ORF">CBP12_08500</name>
</gene>
<dbReference type="PRINTS" id="PR00260">
    <property type="entry name" value="CHEMTRNSDUCR"/>
</dbReference>
<dbReference type="Pfam" id="PF00672">
    <property type="entry name" value="HAMP"/>
    <property type="match status" value="1"/>
</dbReference>
<evidence type="ECO:0000256" key="2">
    <source>
        <dbReference type="ARBA" id="ARBA00022475"/>
    </source>
</evidence>
<dbReference type="SUPFAM" id="SSF58104">
    <property type="entry name" value="Methyl-accepting chemotaxis protein (MCP) signaling domain"/>
    <property type="match status" value="1"/>
</dbReference>
<dbReference type="EMBL" id="CP021376">
    <property type="protein sequence ID" value="ART80185.1"/>
    <property type="molecule type" value="Genomic_DNA"/>
</dbReference>
<comment type="similarity">
    <text evidence="7">Belongs to the methyl-accepting chemotaxis (MCP) protein family.</text>
</comment>
<name>A0A1Y0CZE5_9GAMM</name>
<dbReference type="SMART" id="SM00283">
    <property type="entry name" value="MA"/>
    <property type="match status" value="1"/>
</dbReference>
<dbReference type="InterPro" id="IPR033480">
    <property type="entry name" value="sCache_2"/>
</dbReference>
<evidence type="ECO:0000259" key="11">
    <source>
        <dbReference type="PROSITE" id="PS50885"/>
    </source>
</evidence>
<evidence type="ECO:0000256" key="9">
    <source>
        <dbReference type="SAM" id="Phobius"/>
    </source>
</evidence>
<dbReference type="PROSITE" id="PS50885">
    <property type="entry name" value="HAMP"/>
    <property type="match status" value="1"/>
</dbReference>
<dbReference type="InterPro" id="IPR004010">
    <property type="entry name" value="Double_Cache_2"/>
</dbReference>
<dbReference type="AlphaFoldDB" id="A0A1Y0CZE5"/>
<dbReference type="SMART" id="SM00304">
    <property type="entry name" value="HAMP"/>
    <property type="match status" value="1"/>
</dbReference>
<comment type="subcellular location">
    <subcellularLocation>
        <location evidence="1">Cell membrane</location>
        <topology evidence="1">Multi-pass membrane protein</topology>
    </subcellularLocation>
</comment>
<evidence type="ECO:0000256" key="3">
    <source>
        <dbReference type="ARBA" id="ARBA00022692"/>
    </source>
</evidence>
<evidence type="ECO:0000256" key="8">
    <source>
        <dbReference type="PROSITE-ProRule" id="PRU00284"/>
    </source>
</evidence>
<dbReference type="Gene3D" id="3.30.450.20">
    <property type="entry name" value="PAS domain"/>
    <property type="match status" value="1"/>
</dbReference>
<evidence type="ECO:0000256" key="6">
    <source>
        <dbReference type="ARBA" id="ARBA00023224"/>
    </source>
</evidence>
<dbReference type="GO" id="GO:0005886">
    <property type="term" value="C:plasma membrane"/>
    <property type="evidence" value="ECO:0007669"/>
    <property type="project" value="UniProtKB-SubCell"/>
</dbReference>
<dbReference type="Gene3D" id="1.10.287.950">
    <property type="entry name" value="Methyl-accepting chemotaxis protein"/>
    <property type="match status" value="1"/>
</dbReference>
<dbReference type="CDD" id="cd11386">
    <property type="entry name" value="MCP_signal"/>
    <property type="match status" value="1"/>
</dbReference>
<accession>A0A1Y0CZE5</accession>
<dbReference type="CDD" id="cd06225">
    <property type="entry name" value="HAMP"/>
    <property type="match status" value="1"/>
</dbReference>
<dbReference type="KEGG" id="ocm:CBP12_08500"/>
<dbReference type="PANTHER" id="PTHR32089">
    <property type="entry name" value="METHYL-ACCEPTING CHEMOTAXIS PROTEIN MCPB"/>
    <property type="match status" value="1"/>
</dbReference>
<dbReference type="InterPro" id="IPR004090">
    <property type="entry name" value="Chemotax_Me-accpt_rcpt"/>
</dbReference>
<evidence type="ECO:0000256" key="1">
    <source>
        <dbReference type="ARBA" id="ARBA00004651"/>
    </source>
</evidence>
<keyword evidence="5 9" id="KW-0472">Membrane</keyword>
<protein>
    <submittedName>
        <fullName evidence="12">Chemotaxis protein</fullName>
    </submittedName>
</protein>
<keyword evidence="6 8" id="KW-0807">Transducer</keyword>
<dbReference type="Pfam" id="PF08269">
    <property type="entry name" value="dCache_2"/>
    <property type="match status" value="1"/>
</dbReference>
<dbReference type="GO" id="GO:0004888">
    <property type="term" value="F:transmembrane signaling receptor activity"/>
    <property type="evidence" value="ECO:0007669"/>
    <property type="project" value="InterPro"/>
</dbReference>
<dbReference type="Pfam" id="PF00015">
    <property type="entry name" value="MCPsignal"/>
    <property type="match status" value="1"/>
</dbReference>
<reference evidence="13" key="1">
    <citation type="submission" date="2017-05" db="EMBL/GenBank/DDBJ databases">
        <authorList>
            <person name="Sung H."/>
        </authorList>
    </citation>
    <scope>NUCLEOTIDE SEQUENCE [LARGE SCALE GENOMIC DNA]</scope>
    <source>
        <strain evidence="13">AMac2203</strain>
    </source>
</reference>
<dbReference type="SMART" id="SM01049">
    <property type="entry name" value="Cache_2"/>
    <property type="match status" value="1"/>
</dbReference>